<keyword evidence="1" id="KW-0812">Transmembrane</keyword>
<evidence type="ECO:0000256" key="1">
    <source>
        <dbReference type="SAM" id="Phobius"/>
    </source>
</evidence>
<evidence type="ECO:0000313" key="2">
    <source>
        <dbReference type="EMBL" id="AKK72711.1"/>
    </source>
</evidence>
<proteinExistence type="predicted"/>
<dbReference type="KEGG" id="cgn:OK18_08810"/>
<dbReference type="AlphaFoldDB" id="A0A0G3M0K9"/>
<dbReference type="PATRIC" id="fig|1324352.5.peg.1845"/>
<feature type="transmembrane region" description="Helical" evidence="1">
    <location>
        <begin position="113"/>
        <end position="134"/>
    </location>
</feature>
<reference evidence="2 3" key="1">
    <citation type="submission" date="2014-11" db="EMBL/GenBank/DDBJ databases">
        <authorList>
            <person name="Park G.-S."/>
            <person name="Hong S.-J."/>
            <person name="Jung B.K."/>
            <person name="Khan A.R."/>
            <person name="Kwak Y."/>
            <person name="Shin J.-H."/>
        </authorList>
    </citation>
    <scope>NUCLEOTIDE SEQUENCE [LARGE SCALE GENOMIC DNA]</scope>
    <source>
        <strain evidence="2 3">DSM 27622</strain>
    </source>
</reference>
<dbReference type="OrthoDB" id="1453820at2"/>
<name>A0A0G3M0K9_CHRGL</name>
<accession>A0A0G3M0K9</accession>
<evidence type="ECO:0000313" key="3">
    <source>
        <dbReference type="Proteomes" id="UP000035213"/>
    </source>
</evidence>
<dbReference type="Proteomes" id="UP000035213">
    <property type="component" value="Chromosome"/>
</dbReference>
<dbReference type="RefSeq" id="WP_053327766.1">
    <property type="nucleotide sequence ID" value="NZ_CP009928.1"/>
</dbReference>
<keyword evidence="1" id="KW-0472">Membrane</keyword>
<organism evidence="2 3">
    <name type="scientific">Chryseobacterium gallinarum</name>
    <dbReference type="NCBI Taxonomy" id="1324352"/>
    <lineage>
        <taxon>Bacteria</taxon>
        <taxon>Pseudomonadati</taxon>
        <taxon>Bacteroidota</taxon>
        <taxon>Flavobacteriia</taxon>
        <taxon>Flavobacteriales</taxon>
        <taxon>Weeksellaceae</taxon>
        <taxon>Chryseobacterium group</taxon>
        <taxon>Chryseobacterium</taxon>
    </lineage>
</organism>
<gene>
    <name evidence="2" type="ORF">OK18_08810</name>
</gene>
<dbReference type="STRING" id="1324352.OK18_08810"/>
<sequence>MQEKERIDINNQAQIPEGLKMIIKVKNVNNPHEVLKKAKEVMKSVSQFAHTNKWPKDSEWKSILPKWFVESMTNKTLDEIMSEDGQWHFESWIESMYHRAWEWYSSKIEGNTIIIVLNLLSVPYVFEQFLYIFYSQGISMKNMTSEDDLYGLTQH</sequence>
<keyword evidence="1" id="KW-1133">Transmembrane helix</keyword>
<dbReference type="EMBL" id="CP009928">
    <property type="protein sequence ID" value="AKK72711.1"/>
    <property type="molecule type" value="Genomic_DNA"/>
</dbReference>
<protein>
    <submittedName>
        <fullName evidence="2">Uncharacterized protein</fullName>
    </submittedName>
</protein>